<evidence type="ECO:0000256" key="3">
    <source>
        <dbReference type="ARBA" id="ARBA00023002"/>
    </source>
</evidence>
<dbReference type="GO" id="GO:0016491">
    <property type="term" value="F:oxidoreductase activity"/>
    <property type="evidence" value="ECO:0007669"/>
    <property type="project" value="UniProtKB-KW"/>
</dbReference>
<evidence type="ECO:0000313" key="6">
    <source>
        <dbReference type="EMBL" id="KAK5045259.1"/>
    </source>
</evidence>
<feature type="domain" description="FAD-binding" evidence="5">
    <location>
        <begin position="4"/>
        <end position="358"/>
    </location>
</feature>
<dbReference type="PRINTS" id="PR00420">
    <property type="entry name" value="RNGMNOXGNASE"/>
</dbReference>
<feature type="signal peptide" evidence="4">
    <location>
        <begin position="1"/>
        <end position="18"/>
    </location>
</feature>
<organism evidence="6 7">
    <name type="scientific">Exophiala bonariae</name>
    <dbReference type="NCBI Taxonomy" id="1690606"/>
    <lineage>
        <taxon>Eukaryota</taxon>
        <taxon>Fungi</taxon>
        <taxon>Dikarya</taxon>
        <taxon>Ascomycota</taxon>
        <taxon>Pezizomycotina</taxon>
        <taxon>Eurotiomycetes</taxon>
        <taxon>Chaetothyriomycetidae</taxon>
        <taxon>Chaetothyriales</taxon>
        <taxon>Herpotrichiellaceae</taxon>
        <taxon>Exophiala</taxon>
    </lineage>
</organism>
<protein>
    <recommendedName>
        <fullName evidence="5">FAD-binding domain-containing protein</fullName>
    </recommendedName>
</protein>
<dbReference type="GeneID" id="89977524"/>
<keyword evidence="4" id="KW-0732">Signal</keyword>
<dbReference type="PANTHER" id="PTHR46865:SF7">
    <property type="entry name" value="MONOOXYGENASE, PUTATIVE (AFU_ORTHOLOGUE AFUA_8G07040)-RELATED"/>
    <property type="match status" value="1"/>
</dbReference>
<dbReference type="Gene3D" id="3.50.50.60">
    <property type="entry name" value="FAD/NAD(P)-binding domain"/>
    <property type="match status" value="1"/>
</dbReference>
<evidence type="ECO:0000256" key="1">
    <source>
        <dbReference type="ARBA" id="ARBA00022630"/>
    </source>
</evidence>
<gene>
    <name evidence="6" type="ORF">LTR84_009365</name>
</gene>
<dbReference type="Proteomes" id="UP001358417">
    <property type="component" value="Unassembled WGS sequence"/>
</dbReference>
<keyword evidence="2" id="KW-0274">FAD</keyword>
<keyword evidence="3" id="KW-0560">Oxidoreductase</keyword>
<evidence type="ECO:0000259" key="5">
    <source>
        <dbReference type="Pfam" id="PF01494"/>
    </source>
</evidence>
<proteinExistence type="predicted"/>
<dbReference type="InterPro" id="IPR036188">
    <property type="entry name" value="FAD/NAD-bd_sf"/>
</dbReference>
<dbReference type="AlphaFoldDB" id="A0AAV9MX13"/>
<dbReference type="InterPro" id="IPR002938">
    <property type="entry name" value="FAD-bd"/>
</dbReference>
<feature type="chain" id="PRO_5043821592" description="FAD-binding domain-containing protein" evidence="4">
    <location>
        <begin position="19"/>
        <end position="427"/>
    </location>
</feature>
<dbReference type="RefSeq" id="XP_064700891.1">
    <property type="nucleotide sequence ID" value="XM_064852905.1"/>
</dbReference>
<accession>A0AAV9MX13</accession>
<dbReference type="SUPFAM" id="SSF51905">
    <property type="entry name" value="FAD/NAD(P)-binding domain"/>
    <property type="match status" value="1"/>
</dbReference>
<dbReference type="InterPro" id="IPR051704">
    <property type="entry name" value="FAD_aromatic-hydroxylase"/>
</dbReference>
<evidence type="ECO:0000313" key="7">
    <source>
        <dbReference type="Proteomes" id="UP001358417"/>
    </source>
</evidence>
<reference evidence="6 7" key="1">
    <citation type="submission" date="2023-08" db="EMBL/GenBank/DDBJ databases">
        <title>Black Yeasts Isolated from many extreme environments.</title>
        <authorList>
            <person name="Coleine C."/>
            <person name="Stajich J.E."/>
            <person name="Selbmann L."/>
        </authorList>
    </citation>
    <scope>NUCLEOTIDE SEQUENCE [LARGE SCALE GENOMIC DNA]</scope>
    <source>
        <strain evidence="6 7">CCFEE 5792</strain>
    </source>
</reference>
<keyword evidence="7" id="KW-1185">Reference proteome</keyword>
<keyword evidence="1" id="KW-0285">Flavoprotein</keyword>
<evidence type="ECO:0000256" key="2">
    <source>
        <dbReference type="ARBA" id="ARBA00022827"/>
    </source>
</evidence>
<name>A0AAV9MX13_9EURO</name>
<dbReference type="GO" id="GO:0071949">
    <property type="term" value="F:FAD binding"/>
    <property type="evidence" value="ECO:0007669"/>
    <property type="project" value="InterPro"/>
</dbReference>
<dbReference type="Pfam" id="PF01494">
    <property type="entry name" value="FAD_binding_3"/>
    <property type="match status" value="1"/>
</dbReference>
<dbReference type="PANTHER" id="PTHR46865">
    <property type="entry name" value="OXIDOREDUCTASE-RELATED"/>
    <property type="match status" value="1"/>
</dbReference>
<sequence>MPLKVLIVGAGIAGPALASLLQGADPSRNITVVERFPSLRTAGQQIDLKNQAVPILKKMGLFEAVAAQCVNETGVQIVDAQNQVIAQFGISPSGQRRRTLTSEHEIMRGDMVRVLYEASLKQDAKLKQELGDNKGALTYDFGNSVEGLSQDSEGVDVKFSDGKTGRYDLVVAADGQTSRTRRLAFGEAENNASFKSLGIHAAYYSMPRAQGEGSLAKAYMALGSRMIVTRNSEQPMTQVLLFTMKDTEKLGAIYKESLEKQKQAFAENYEDAGWETSRLLNGMDAAKDFYCHEMGQIKMQQLHKGRVVLVGDSGYCPTPFTGMGVTGCLTGAYLLAGELSRQGEDVDKALQSYNEMMRQPIDECQQMSTRLMGFAFPSSRLGLWSLQTVLWATSKLEPYAYRGRTQDDTFWSPPDYPELKLKPEAGL</sequence>
<comment type="caution">
    <text evidence="6">The sequence shown here is derived from an EMBL/GenBank/DDBJ whole genome shotgun (WGS) entry which is preliminary data.</text>
</comment>
<evidence type="ECO:0000256" key="4">
    <source>
        <dbReference type="SAM" id="SignalP"/>
    </source>
</evidence>
<dbReference type="EMBL" id="JAVRRD010000038">
    <property type="protein sequence ID" value="KAK5045259.1"/>
    <property type="molecule type" value="Genomic_DNA"/>
</dbReference>